<dbReference type="SUPFAM" id="SSF57756">
    <property type="entry name" value="Retrovirus zinc finger-like domains"/>
    <property type="match status" value="1"/>
</dbReference>
<evidence type="ECO:0000256" key="3">
    <source>
        <dbReference type="ARBA" id="ARBA00022448"/>
    </source>
</evidence>
<gene>
    <name evidence="14" type="ORF">SASPL_139696</name>
    <name evidence="13" type="ORF">SASPL_157968</name>
</gene>
<dbReference type="PANTHER" id="PTHR10791">
    <property type="entry name" value="RAG1-ACTIVATING PROTEIN 1"/>
    <property type="match status" value="1"/>
</dbReference>
<keyword evidence="5 11" id="KW-0812">Transmembrane</keyword>
<evidence type="ECO:0000313" key="14">
    <source>
        <dbReference type="EMBL" id="KAG6398241.1"/>
    </source>
</evidence>
<dbReference type="FunFam" id="1.20.1280.290:FF:000002">
    <property type="entry name" value="Bidirectional sugar transporter SWEET"/>
    <property type="match status" value="1"/>
</dbReference>
<feature type="transmembrane region" description="Helical" evidence="11">
    <location>
        <begin position="250"/>
        <end position="270"/>
    </location>
</feature>
<evidence type="ECO:0000256" key="8">
    <source>
        <dbReference type="ARBA" id="ARBA00023136"/>
    </source>
</evidence>
<keyword evidence="8 11" id="KW-0472">Membrane</keyword>
<keyword evidence="9" id="KW-0479">Metal-binding</keyword>
<evidence type="ECO:0000256" key="4">
    <source>
        <dbReference type="ARBA" id="ARBA00022597"/>
    </source>
</evidence>
<protein>
    <recommendedName>
        <fullName evidence="12">CCHC-type domain-containing protein</fullName>
    </recommendedName>
</protein>
<feature type="transmembrane region" description="Helical" evidence="11">
    <location>
        <begin position="335"/>
        <end position="352"/>
    </location>
</feature>
<evidence type="ECO:0000256" key="9">
    <source>
        <dbReference type="PROSITE-ProRule" id="PRU00047"/>
    </source>
</evidence>
<keyword evidence="6" id="KW-0677">Repeat</keyword>
<evidence type="ECO:0000256" key="10">
    <source>
        <dbReference type="SAM" id="MobiDB-lite"/>
    </source>
</evidence>
<dbReference type="SMART" id="SM00343">
    <property type="entry name" value="ZnF_C2HC"/>
    <property type="match status" value="1"/>
</dbReference>
<dbReference type="GO" id="GO:0051260">
    <property type="term" value="P:protein homooligomerization"/>
    <property type="evidence" value="ECO:0007669"/>
    <property type="project" value="UniProtKB-ARBA"/>
</dbReference>
<proteinExistence type="inferred from homology"/>
<dbReference type="Proteomes" id="UP000298416">
    <property type="component" value="Unassembled WGS sequence"/>
</dbReference>
<evidence type="ECO:0000256" key="2">
    <source>
        <dbReference type="ARBA" id="ARBA00007809"/>
    </source>
</evidence>
<reference evidence="14" key="1">
    <citation type="submission" date="2018-01" db="EMBL/GenBank/DDBJ databases">
        <authorList>
            <person name="Mao J.F."/>
        </authorList>
    </citation>
    <scope>NUCLEOTIDE SEQUENCE</scope>
    <source>
        <strain evidence="14">Huo1</strain>
        <tissue evidence="14">Leaf</tissue>
    </source>
</reference>
<feature type="region of interest" description="Disordered" evidence="10">
    <location>
        <begin position="1"/>
        <end position="44"/>
    </location>
</feature>
<dbReference type="PANTHER" id="PTHR10791:SF236">
    <property type="entry name" value="BIDIRECTIONAL SUGAR TRANSPORTER SWEET8"/>
    <property type="match status" value="1"/>
</dbReference>
<evidence type="ECO:0000259" key="12">
    <source>
        <dbReference type="PROSITE" id="PS50158"/>
    </source>
</evidence>
<feature type="domain" description="CCHC-type" evidence="12">
    <location>
        <begin position="52"/>
        <end position="67"/>
    </location>
</feature>
<dbReference type="EMBL" id="PNBA02000015">
    <property type="protein sequence ID" value="KAG6398241.1"/>
    <property type="molecule type" value="Genomic_DNA"/>
</dbReference>
<evidence type="ECO:0000256" key="11">
    <source>
        <dbReference type="SAM" id="Phobius"/>
    </source>
</evidence>
<evidence type="ECO:0000256" key="7">
    <source>
        <dbReference type="ARBA" id="ARBA00022989"/>
    </source>
</evidence>
<dbReference type="InterPro" id="IPR047664">
    <property type="entry name" value="SWEET"/>
</dbReference>
<evidence type="ECO:0000256" key="6">
    <source>
        <dbReference type="ARBA" id="ARBA00022737"/>
    </source>
</evidence>
<dbReference type="FunFam" id="1.20.1280.290:FF:000001">
    <property type="entry name" value="Bidirectional sugar transporter SWEET"/>
    <property type="match status" value="1"/>
</dbReference>
<feature type="transmembrane region" description="Helical" evidence="11">
    <location>
        <begin position="162"/>
        <end position="181"/>
    </location>
</feature>
<accession>A0A8X8WP03</accession>
<keyword evidence="15" id="KW-1185">Reference proteome</keyword>
<feature type="compositionally biased region" description="Polar residues" evidence="10">
    <location>
        <begin position="1"/>
        <end position="17"/>
    </location>
</feature>
<dbReference type="GO" id="GO:0051119">
    <property type="term" value="F:sugar transmembrane transporter activity"/>
    <property type="evidence" value="ECO:0007669"/>
    <property type="project" value="InterPro"/>
</dbReference>
<comment type="similarity">
    <text evidence="2">Belongs to the SWEET sugar transporter family.</text>
</comment>
<keyword evidence="4" id="KW-0762">Sugar transport</keyword>
<dbReference type="PROSITE" id="PS50158">
    <property type="entry name" value="ZF_CCHC"/>
    <property type="match status" value="1"/>
</dbReference>
<feature type="transmembrane region" description="Helical" evidence="11">
    <location>
        <begin position="187"/>
        <end position="209"/>
    </location>
</feature>
<dbReference type="Gene3D" id="4.10.60.10">
    <property type="entry name" value="Zinc finger, CCHC-type"/>
    <property type="match status" value="1"/>
</dbReference>
<dbReference type="AlphaFoldDB" id="A0A8X8WP03"/>
<evidence type="ECO:0000256" key="1">
    <source>
        <dbReference type="ARBA" id="ARBA00004127"/>
    </source>
</evidence>
<keyword evidence="7 11" id="KW-1133">Transmembrane helix</keyword>
<dbReference type="GO" id="GO:0003676">
    <property type="term" value="F:nucleic acid binding"/>
    <property type="evidence" value="ECO:0007669"/>
    <property type="project" value="InterPro"/>
</dbReference>
<keyword evidence="3" id="KW-0813">Transport</keyword>
<dbReference type="EMBL" id="PNBA02001112">
    <property type="protein sequence ID" value="KAG6382364.1"/>
    <property type="molecule type" value="Genomic_DNA"/>
</dbReference>
<keyword evidence="9" id="KW-0862">Zinc</keyword>
<reference evidence="14" key="2">
    <citation type="submission" date="2020-08" db="EMBL/GenBank/DDBJ databases">
        <title>Plant Genome Project.</title>
        <authorList>
            <person name="Zhang R.-G."/>
        </authorList>
    </citation>
    <scope>NUCLEOTIDE SEQUENCE</scope>
    <source>
        <strain evidence="14">Huo1</strain>
        <tissue evidence="14">Leaf</tissue>
    </source>
</reference>
<comment type="subcellular location">
    <subcellularLocation>
        <location evidence="1">Endomembrane system</location>
        <topology evidence="1">Multi-pass membrane protein</topology>
    </subcellularLocation>
</comment>
<dbReference type="Gene3D" id="1.20.1280.290">
    <property type="match status" value="3"/>
</dbReference>
<comment type="caution">
    <text evidence="14">The sequence shown here is derived from an EMBL/GenBank/DDBJ whole genome shotgun (WGS) entry which is preliminary data.</text>
</comment>
<feature type="transmembrane region" description="Helical" evidence="11">
    <location>
        <begin position="397"/>
        <end position="421"/>
    </location>
</feature>
<evidence type="ECO:0000313" key="13">
    <source>
        <dbReference type="EMBL" id="KAG6382364.1"/>
    </source>
</evidence>
<dbReference type="Pfam" id="PF03083">
    <property type="entry name" value="MtN3_slv"/>
    <property type="match status" value="3"/>
</dbReference>
<feature type="transmembrane region" description="Helical" evidence="11">
    <location>
        <begin position="306"/>
        <end position="329"/>
    </location>
</feature>
<dbReference type="InterPro" id="IPR001878">
    <property type="entry name" value="Znf_CCHC"/>
</dbReference>
<dbReference type="GO" id="GO:0016020">
    <property type="term" value="C:membrane"/>
    <property type="evidence" value="ECO:0007669"/>
    <property type="project" value="InterPro"/>
</dbReference>
<dbReference type="Pfam" id="PF00098">
    <property type="entry name" value="zf-CCHC"/>
    <property type="match status" value="1"/>
</dbReference>
<dbReference type="InterPro" id="IPR004316">
    <property type="entry name" value="SWEET_rpt"/>
</dbReference>
<feature type="transmembrane region" description="Helical" evidence="11">
    <location>
        <begin position="372"/>
        <end position="391"/>
    </location>
</feature>
<name>A0A8X8WP03_SALSN</name>
<feature type="transmembrane region" description="Helical" evidence="11">
    <location>
        <begin position="276"/>
        <end position="299"/>
    </location>
</feature>
<dbReference type="InterPro" id="IPR036875">
    <property type="entry name" value="Znf_CCHC_sf"/>
</dbReference>
<sequence length="444" mass="49027">MTGQPNSQSGGDESNPVNGPVEKRGSGEVNKGTPHVGNKPNTNPYARAFRGKCFRCGETGHTSNMCPGRRTVNIAGQKIDDEEADFCEPDGDSNDDDCDSSLNFSSTTHPQTGGQLLGNMLGAICQEKPRQWDGMGCSVGPSRKLQKSNHRYKTAADQHRKLKLIVAGFANGITWFTYAFLKTVDPYIAVGNGIGALFALIQLVVFAYYKSKHNNDSDSGNIVSFGLFLSPVTTIWSIHKNKSIMDFHPYPFLAAFMNCILWIFYGMPFVHPDSTLVVTINSVGLALEIIYLIVFMIYADKKYRKIIPLFILCELVLFAIIIIVSLLVFHTTTDRSMLVGIICDVAGIIMYISPLSTLKHVIETKNAESMQFWLCLSGFLNGGIWFCYAFLKKFDPYIAAGNGIGGLFGAIQLLVYAFYYFKAKNNVANDGKQSDAQRKLSQLV</sequence>
<keyword evidence="9" id="KW-0863">Zinc-finger</keyword>
<dbReference type="GO" id="GO:0012505">
    <property type="term" value="C:endomembrane system"/>
    <property type="evidence" value="ECO:0007669"/>
    <property type="project" value="UniProtKB-SubCell"/>
</dbReference>
<organism evidence="14">
    <name type="scientific">Salvia splendens</name>
    <name type="common">Scarlet sage</name>
    <dbReference type="NCBI Taxonomy" id="180675"/>
    <lineage>
        <taxon>Eukaryota</taxon>
        <taxon>Viridiplantae</taxon>
        <taxon>Streptophyta</taxon>
        <taxon>Embryophyta</taxon>
        <taxon>Tracheophyta</taxon>
        <taxon>Spermatophyta</taxon>
        <taxon>Magnoliopsida</taxon>
        <taxon>eudicotyledons</taxon>
        <taxon>Gunneridae</taxon>
        <taxon>Pentapetalae</taxon>
        <taxon>asterids</taxon>
        <taxon>lamiids</taxon>
        <taxon>Lamiales</taxon>
        <taxon>Lamiaceae</taxon>
        <taxon>Nepetoideae</taxon>
        <taxon>Mentheae</taxon>
        <taxon>Salviinae</taxon>
        <taxon>Salvia</taxon>
        <taxon>Salvia subgen. Calosphace</taxon>
        <taxon>core Calosphace</taxon>
    </lineage>
</organism>
<evidence type="ECO:0000256" key="5">
    <source>
        <dbReference type="ARBA" id="ARBA00022692"/>
    </source>
</evidence>
<dbReference type="GO" id="GO:0008270">
    <property type="term" value="F:zinc ion binding"/>
    <property type="evidence" value="ECO:0007669"/>
    <property type="project" value="UniProtKB-KW"/>
</dbReference>
<evidence type="ECO:0000313" key="15">
    <source>
        <dbReference type="Proteomes" id="UP000298416"/>
    </source>
</evidence>